<dbReference type="Pfam" id="PF07714">
    <property type="entry name" value="PK_Tyr_Ser-Thr"/>
    <property type="match status" value="2"/>
</dbReference>
<evidence type="ECO:0000313" key="17">
    <source>
        <dbReference type="EMBL" id="KAF8704942.1"/>
    </source>
</evidence>
<gene>
    <name evidence="17" type="ORF">HU200_031186</name>
</gene>
<keyword evidence="5 15" id="KW-0732">Signal</keyword>
<dbReference type="AlphaFoldDB" id="A0A835ERJ7"/>
<keyword evidence="2" id="KW-0723">Serine/threonine-protein kinase</keyword>
<evidence type="ECO:0000256" key="11">
    <source>
        <dbReference type="ARBA" id="ARBA00023180"/>
    </source>
</evidence>
<feature type="compositionally biased region" description="Acidic residues" evidence="13">
    <location>
        <begin position="811"/>
        <end position="823"/>
    </location>
</feature>
<reference evidence="17" key="1">
    <citation type="submission" date="2020-07" db="EMBL/GenBank/DDBJ databases">
        <title>Genome sequence and genetic diversity analysis of an under-domesticated orphan crop, white fonio (Digitaria exilis).</title>
        <authorList>
            <person name="Bennetzen J.L."/>
            <person name="Chen S."/>
            <person name="Ma X."/>
            <person name="Wang X."/>
            <person name="Yssel A.E.J."/>
            <person name="Chaluvadi S.R."/>
            <person name="Johnson M."/>
            <person name="Gangashetty P."/>
            <person name="Hamidou F."/>
            <person name="Sanogo M.D."/>
            <person name="Zwaenepoel A."/>
            <person name="Wallace J."/>
            <person name="Van De Peer Y."/>
            <person name="Van Deynze A."/>
        </authorList>
    </citation>
    <scope>NUCLEOTIDE SEQUENCE</scope>
    <source>
        <tissue evidence="17">Leaves</tissue>
    </source>
</reference>
<keyword evidence="8 12" id="KW-0067">ATP-binding</keyword>
<feature type="region of interest" description="Disordered" evidence="13">
    <location>
        <begin position="803"/>
        <end position="823"/>
    </location>
</feature>
<dbReference type="PROSITE" id="PS50011">
    <property type="entry name" value="PROTEIN_KINASE_DOM"/>
    <property type="match status" value="1"/>
</dbReference>
<dbReference type="InterPro" id="IPR001245">
    <property type="entry name" value="Ser-Thr/Tyr_kinase_cat_dom"/>
</dbReference>
<evidence type="ECO:0000256" key="6">
    <source>
        <dbReference type="ARBA" id="ARBA00022741"/>
    </source>
</evidence>
<evidence type="ECO:0000256" key="13">
    <source>
        <dbReference type="SAM" id="MobiDB-lite"/>
    </source>
</evidence>
<dbReference type="GO" id="GO:0005524">
    <property type="term" value="F:ATP binding"/>
    <property type="evidence" value="ECO:0007669"/>
    <property type="project" value="UniProtKB-UniRule"/>
</dbReference>
<dbReference type="GO" id="GO:0016020">
    <property type="term" value="C:membrane"/>
    <property type="evidence" value="ECO:0007669"/>
    <property type="project" value="UniProtKB-SubCell"/>
</dbReference>
<evidence type="ECO:0000256" key="9">
    <source>
        <dbReference type="ARBA" id="ARBA00022989"/>
    </source>
</evidence>
<dbReference type="SMART" id="SM00220">
    <property type="entry name" value="S_TKc"/>
    <property type="match status" value="1"/>
</dbReference>
<dbReference type="GO" id="GO:0004674">
    <property type="term" value="F:protein serine/threonine kinase activity"/>
    <property type="evidence" value="ECO:0007669"/>
    <property type="project" value="UniProtKB-KW"/>
</dbReference>
<dbReference type="PROSITE" id="PS00107">
    <property type="entry name" value="PROTEIN_KINASE_ATP"/>
    <property type="match status" value="1"/>
</dbReference>
<dbReference type="PROSITE" id="PS00108">
    <property type="entry name" value="PROTEIN_KINASE_ST"/>
    <property type="match status" value="1"/>
</dbReference>
<sequence>MDELHSVLILAGIISALCYCFSAAAYSPADNYLISCGSSAGTATMVGQRVFVSDDSGTVTLTSSHSAAMKAQPDSVAGLDNDDAALYQTARVFTTPSSYAFKITHPGHHFVRLHFFPLPCQSYDLAAASFKVSTQDAVLIDTFTPAARKTTNGSSQSPVMRDEFLLDVARDTLVVTFVPLAAAGIAFVNAVEVVSVPDDLMAGMATTSFDQQLVPIALPLQTAHRVNVGGPAIAADGDALWREWTTDESSLIGSIVTREVIYDGRLNYLAGEATRDDAPDIVYATARELVMSDGFDSSRQMTWQFDVDEQPASYLIRFHWCDIVSTAPFLLRIDVYVNSYTAVQGLDLSTIGNGTLAFPYHKDFILDSSDPSGKITISVGSSSTLNMNNSLPNPILNGIEIMKMNFSSGSVVVVEPTLGLKKKQNLPIVLGSICGALAVVSITVVLVTFLVHKKEDKVLPSPSQSSSSTPWMPLLNRLSLRSRGPGANGPESPSFTVDKDMPGSTIPIAVSSSSSPSYRFPLSMLLEATDNFDERLVIGAGGFGKVYLATLPDGTKVAAKRASSESRQGVLEFRTEIELLSGLRHRHLVSLIGYCDDADEMRLEACAGAARGLLYLHTALAKPVIHRDVKSSNILLDGDLAGKVADFGLSRDGPEVGETHVSTAVKGSFGYVDPEYARTRRLTAKSDVYSFGVVLLEALCGRPVVDPRLPKPMVNRVEWALHWQRRGELDKVVDRRVAAAVRPEALRKYGETAARCLADRGADRPAMEDVVWSLQFVMRLQDDGGDLDFSDVNSLNFVRELSPPVDGSSLENEEAGEGEGVTDGEYTDVSMRGVFWQMVNVGGRYVKGTR</sequence>
<dbReference type="Gene3D" id="1.10.510.10">
    <property type="entry name" value="Transferase(Phosphotransferase) domain 1"/>
    <property type="match status" value="1"/>
</dbReference>
<feature type="region of interest" description="Disordered" evidence="13">
    <location>
        <begin position="482"/>
        <end position="501"/>
    </location>
</feature>
<dbReference type="Pfam" id="PF12819">
    <property type="entry name" value="Malectin_like"/>
    <property type="match status" value="1"/>
</dbReference>
<organism evidence="17 18">
    <name type="scientific">Digitaria exilis</name>
    <dbReference type="NCBI Taxonomy" id="1010633"/>
    <lineage>
        <taxon>Eukaryota</taxon>
        <taxon>Viridiplantae</taxon>
        <taxon>Streptophyta</taxon>
        <taxon>Embryophyta</taxon>
        <taxon>Tracheophyta</taxon>
        <taxon>Spermatophyta</taxon>
        <taxon>Magnoliopsida</taxon>
        <taxon>Liliopsida</taxon>
        <taxon>Poales</taxon>
        <taxon>Poaceae</taxon>
        <taxon>PACMAD clade</taxon>
        <taxon>Panicoideae</taxon>
        <taxon>Panicodae</taxon>
        <taxon>Paniceae</taxon>
        <taxon>Anthephorinae</taxon>
        <taxon>Digitaria</taxon>
    </lineage>
</organism>
<comment type="subcellular location">
    <subcellularLocation>
        <location evidence="1">Membrane</location>
        <topology evidence="1">Single-pass membrane protein</topology>
    </subcellularLocation>
</comment>
<dbReference type="FunFam" id="3.30.200.20:FF:000039">
    <property type="entry name" value="receptor-like protein kinase FERONIA"/>
    <property type="match status" value="1"/>
</dbReference>
<keyword evidence="11" id="KW-0325">Glycoprotein</keyword>
<keyword evidence="7" id="KW-0418">Kinase</keyword>
<dbReference type="InterPro" id="IPR024788">
    <property type="entry name" value="Malectin-like_Carb-bd_dom"/>
</dbReference>
<dbReference type="PANTHER" id="PTHR47989:SF62">
    <property type="entry name" value="OS05G0423500 PROTEIN"/>
    <property type="match status" value="1"/>
</dbReference>
<evidence type="ECO:0000259" key="16">
    <source>
        <dbReference type="PROSITE" id="PS50011"/>
    </source>
</evidence>
<keyword evidence="10 14" id="KW-0472">Membrane</keyword>
<keyword evidence="4 14" id="KW-0812">Transmembrane</keyword>
<evidence type="ECO:0000256" key="15">
    <source>
        <dbReference type="SAM" id="SignalP"/>
    </source>
</evidence>
<proteinExistence type="predicted"/>
<dbReference type="PANTHER" id="PTHR47989">
    <property type="entry name" value="OS01G0750732 PROTEIN"/>
    <property type="match status" value="1"/>
</dbReference>
<dbReference type="FunFam" id="2.60.120.430:FF:000001">
    <property type="entry name" value="Receptor-like protein kinase FERONIA"/>
    <property type="match status" value="1"/>
</dbReference>
<evidence type="ECO:0000256" key="10">
    <source>
        <dbReference type="ARBA" id="ARBA00023136"/>
    </source>
</evidence>
<feature type="transmembrane region" description="Helical" evidence="14">
    <location>
        <begin position="428"/>
        <end position="451"/>
    </location>
</feature>
<dbReference type="InterPro" id="IPR000719">
    <property type="entry name" value="Prot_kinase_dom"/>
</dbReference>
<feature type="domain" description="Protein kinase" evidence="16">
    <location>
        <begin position="532"/>
        <end position="777"/>
    </location>
</feature>
<keyword evidence="6 12" id="KW-0547">Nucleotide-binding</keyword>
<dbReference type="Proteomes" id="UP000636709">
    <property type="component" value="Unassembled WGS sequence"/>
</dbReference>
<keyword evidence="18" id="KW-1185">Reference proteome</keyword>
<feature type="chain" id="PRO_5032307049" description="Protein kinase domain-containing protein" evidence="15">
    <location>
        <begin position="19"/>
        <end position="850"/>
    </location>
</feature>
<feature type="binding site" evidence="12">
    <location>
        <position position="560"/>
    </location>
    <ligand>
        <name>ATP</name>
        <dbReference type="ChEBI" id="CHEBI:30616"/>
    </ligand>
</feature>
<dbReference type="Gene3D" id="3.30.200.20">
    <property type="entry name" value="Phosphorylase Kinase, domain 1"/>
    <property type="match status" value="1"/>
</dbReference>
<dbReference type="FunFam" id="2.60.120.430:FF:000005">
    <property type="entry name" value="Putative receptor-like protein kinase"/>
    <property type="match status" value="1"/>
</dbReference>
<dbReference type="InterPro" id="IPR017441">
    <property type="entry name" value="Protein_kinase_ATP_BS"/>
</dbReference>
<dbReference type="InterPro" id="IPR008271">
    <property type="entry name" value="Ser/Thr_kinase_AS"/>
</dbReference>
<evidence type="ECO:0000256" key="3">
    <source>
        <dbReference type="ARBA" id="ARBA00022679"/>
    </source>
</evidence>
<evidence type="ECO:0000256" key="4">
    <source>
        <dbReference type="ARBA" id="ARBA00022692"/>
    </source>
</evidence>
<dbReference type="EMBL" id="JACEFO010001770">
    <property type="protein sequence ID" value="KAF8704942.1"/>
    <property type="molecule type" value="Genomic_DNA"/>
</dbReference>
<evidence type="ECO:0000256" key="8">
    <source>
        <dbReference type="ARBA" id="ARBA00022840"/>
    </source>
</evidence>
<evidence type="ECO:0000256" key="2">
    <source>
        <dbReference type="ARBA" id="ARBA00022527"/>
    </source>
</evidence>
<evidence type="ECO:0000256" key="5">
    <source>
        <dbReference type="ARBA" id="ARBA00022729"/>
    </source>
</evidence>
<dbReference type="OrthoDB" id="4062651at2759"/>
<evidence type="ECO:0000313" key="18">
    <source>
        <dbReference type="Proteomes" id="UP000636709"/>
    </source>
</evidence>
<evidence type="ECO:0000256" key="7">
    <source>
        <dbReference type="ARBA" id="ARBA00022777"/>
    </source>
</evidence>
<feature type="signal peptide" evidence="15">
    <location>
        <begin position="1"/>
        <end position="18"/>
    </location>
</feature>
<dbReference type="Gene3D" id="2.60.120.430">
    <property type="entry name" value="Galactose-binding lectin"/>
    <property type="match status" value="2"/>
</dbReference>
<accession>A0A835ERJ7</accession>
<keyword evidence="9 14" id="KW-1133">Transmembrane helix</keyword>
<comment type="caution">
    <text evidence="17">The sequence shown here is derived from an EMBL/GenBank/DDBJ whole genome shotgun (WGS) entry which is preliminary data.</text>
</comment>
<evidence type="ECO:0000256" key="14">
    <source>
        <dbReference type="SAM" id="Phobius"/>
    </source>
</evidence>
<dbReference type="InterPro" id="IPR011009">
    <property type="entry name" value="Kinase-like_dom_sf"/>
</dbReference>
<evidence type="ECO:0000256" key="12">
    <source>
        <dbReference type="PROSITE-ProRule" id="PRU10141"/>
    </source>
</evidence>
<protein>
    <recommendedName>
        <fullName evidence="16">Protein kinase domain-containing protein</fullName>
    </recommendedName>
</protein>
<keyword evidence="3" id="KW-0808">Transferase</keyword>
<dbReference type="SUPFAM" id="SSF56112">
    <property type="entry name" value="Protein kinase-like (PK-like)"/>
    <property type="match status" value="1"/>
</dbReference>
<evidence type="ECO:0000256" key="1">
    <source>
        <dbReference type="ARBA" id="ARBA00004167"/>
    </source>
</evidence>
<name>A0A835ERJ7_9POAL</name>